<evidence type="ECO:0000313" key="2">
    <source>
        <dbReference type="Proteomes" id="UP000479000"/>
    </source>
</evidence>
<organism evidence="1 2">
    <name type="scientific">Nesidiocoris tenuis</name>
    <dbReference type="NCBI Taxonomy" id="355587"/>
    <lineage>
        <taxon>Eukaryota</taxon>
        <taxon>Metazoa</taxon>
        <taxon>Ecdysozoa</taxon>
        <taxon>Arthropoda</taxon>
        <taxon>Hexapoda</taxon>
        <taxon>Insecta</taxon>
        <taxon>Pterygota</taxon>
        <taxon>Neoptera</taxon>
        <taxon>Paraneoptera</taxon>
        <taxon>Hemiptera</taxon>
        <taxon>Heteroptera</taxon>
        <taxon>Panheteroptera</taxon>
        <taxon>Cimicomorpha</taxon>
        <taxon>Miridae</taxon>
        <taxon>Dicyphina</taxon>
        <taxon>Nesidiocoris</taxon>
    </lineage>
</organism>
<proteinExistence type="predicted"/>
<feature type="non-terminal residue" evidence="1">
    <location>
        <position position="60"/>
    </location>
</feature>
<evidence type="ECO:0000313" key="1">
    <source>
        <dbReference type="EMBL" id="CAB0004926.1"/>
    </source>
</evidence>
<gene>
    <name evidence="1" type="ORF">NTEN_LOCUS10403</name>
</gene>
<accession>A0A6H5GM95</accession>
<reference evidence="1 2" key="1">
    <citation type="submission" date="2020-02" db="EMBL/GenBank/DDBJ databases">
        <authorList>
            <person name="Ferguson B K."/>
        </authorList>
    </citation>
    <scope>NUCLEOTIDE SEQUENCE [LARGE SCALE GENOMIC DNA]</scope>
</reference>
<dbReference type="AlphaFoldDB" id="A0A6H5GM95"/>
<dbReference type="Proteomes" id="UP000479000">
    <property type="component" value="Unassembled WGS sequence"/>
</dbReference>
<protein>
    <submittedName>
        <fullName evidence="1">Uncharacterized protein</fullName>
    </submittedName>
</protein>
<sequence length="60" mass="7012">MGREISFEKNKELEILRGAGTRKILRKRPWATIRGRLPWRLLSRLVVCAHLSRNVTQTKA</sequence>
<keyword evidence="2" id="KW-1185">Reference proteome</keyword>
<name>A0A6H5GM95_9HEMI</name>
<dbReference type="EMBL" id="CADCXU010015587">
    <property type="protein sequence ID" value="CAB0004926.1"/>
    <property type="molecule type" value="Genomic_DNA"/>
</dbReference>